<dbReference type="AlphaFoldDB" id="A0AA39L2K2"/>
<proteinExistence type="inferred from homology"/>
<reference evidence="3" key="1">
    <citation type="journal article" date="2023" name="bioRxiv">
        <title>Scaffold-level genome assemblies of two parasitoid biocontrol wasps reveal the parthenogenesis mechanism and an associated novel virus.</title>
        <authorList>
            <person name="Inwood S."/>
            <person name="Skelly J."/>
            <person name="Guhlin J."/>
            <person name="Harrop T."/>
            <person name="Goldson S."/>
            <person name="Dearden P."/>
        </authorList>
    </citation>
    <scope>NUCLEOTIDE SEQUENCE</scope>
    <source>
        <strain evidence="3">Lincoln</strain>
        <tissue evidence="3">Whole body</tissue>
    </source>
</reference>
<evidence type="ECO:0000256" key="2">
    <source>
        <dbReference type="ARBA" id="ARBA00022694"/>
    </source>
</evidence>
<comment type="caution">
    <text evidence="3">The sequence shown here is derived from an EMBL/GenBank/DDBJ whole genome shotgun (WGS) entry which is preliminary data.</text>
</comment>
<evidence type="ECO:0000313" key="3">
    <source>
        <dbReference type="EMBL" id="KAK0182501.1"/>
    </source>
</evidence>
<sequence>MHYLEGFLELPRNPSRQISAVFFKKHLMQSLKQLFGELGADTTVDILKYDSSSRKFILRCKSKDYVKLRSALTLASTYEEDTCIYIIHKASASPFGLLSDGRNYQH</sequence>
<dbReference type="GO" id="GO:0005730">
    <property type="term" value="C:nucleolus"/>
    <property type="evidence" value="ECO:0007669"/>
    <property type="project" value="TreeGrafter"/>
</dbReference>
<dbReference type="GO" id="GO:0001682">
    <property type="term" value="P:tRNA 5'-leader removal"/>
    <property type="evidence" value="ECO:0007669"/>
    <property type="project" value="InterPro"/>
</dbReference>
<dbReference type="InterPro" id="IPR002759">
    <property type="entry name" value="Pop5/Rpp14/Rnp2-like"/>
</dbReference>
<dbReference type="PANTHER" id="PTHR15441:SF1">
    <property type="entry name" value="RIBONUCLEASE P PROTEIN SUBUNIT P14"/>
    <property type="match status" value="1"/>
</dbReference>
<protein>
    <submittedName>
        <fullName evidence="3">Uncharacterized protein</fullName>
    </submittedName>
</protein>
<organism evidence="3 4">
    <name type="scientific">Microctonus hyperodae</name>
    <name type="common">Parasitoid wasp</name>
    <dbReference type="NCBI Taxonomy" id="165561"/>
    <lineage>
        <taxon>Eukaryota</taxon>
        <taxon>Metazoa</taxon>
        <taxon>Ecdysozoa</taxon>
        <taxon>Arthropoda</taxon>
        <taxon>Hexapoda</taxon>
        <taxon>Insecta</taxon>
        <taxon>Pterygota</taxon>
        <taxon>Neoptera</taxon>
        <taxon>Endopterygota</taxon>
        <taxon>Hymenoptera</taxon>
        <taxon>Apocrita</taxon>
        <taxon>Ichneumonoidea</taxon>
        <taxon>Braconidae</taxon>
        <taxon>Euphorinae</taxon>
        <taxon>Microctonus</taxon>
    </lineage>
</organism>
<dbReference type="SUPFAM" id="SSF160350">
    <property type="entry name" value="Rnp2-like"/>
    <property type="match status" value="1"/>
</dbReference>
<keyword evidence="2" id="KW-0819">tRNA processing</keyword>
<evidence type="ECO:0000313" key="4">
    <source>
        <dbReference type="Proteomes" id="UP001168972"/>
    </source>
</evidence>
<dbReference type="GO" id="GO:0030681">
    <property type="term" value="C:multimeric ribonuclease P complex"/>
    <property type="evidence" value="ECO:0007669"/>
    <property type="project" value="TreeGrafter"/>
</dbReference>
<dbReference type="PANTHER" id="PTHR15441">
    <property type="entry name" value="RIBONUCLEASE P PROTEIN SUBUNIT P14"/>
    <property type="match status" value="1"/>
</dbReference>
<keyword evidence="4" id="KW-1185">Reference proteome</keyword>
<dbReference type="Proteomes" id="UP001168972">
    <property type="component" value="Unassembled WGS sequence"/>
</dbReference>
<reference evidence="3" key="2">
    <citation type="submission" date="2023-03" db="EMBL/GenBank/DDBJ databases">
        <authorList>
            <person name="Inwood S.N."/>
            <person name="Skelly J.G."/>
            <person name="Guhlin J."/>
            <person name="Harrop T.W.R."/>
            <person name="Goldson S.G."/>
            <person name="Dearden P.K."/>
        </authorList>
    </citation>
    <scope>NUCLEOTIDE SEQUENCE</scope>
    <source>
        <strain evidence="3">Lincoln</strain>
        <tissue evidence="3">Whole body</tissue>
    </source>
</reference>
<dbReference type="EMBL" id="JAQQBR010000001">
    <property type="protein sequence ID" value="KAK0182501.1"/>
    <property type="molecule type" value="Genomic_DNA"/>
</dbReference>
<accession>A0AA39L2K2</accession>
<name>A0AA39L2K2_MICHY</name>
<dbReference type="InterPro" id="IPR038085">
    <property type="entry name" value="Rnp2-like_sf"/>
</dbReference>
<comment type="similarity">
    <text evidence="1">Belongs to the eukaryotic/archaeal RNase P protein component 2 family.</text>
</comment>
<dbReference type="Gene3D" id="3.30.70.3250">
    <property type="entry name" value="Ribonuclease P, Pop5 subunit"/>
    <property type="match status" value="1"/>
</dbReference>
<dbReference type="Pfam" id="PF01900">
    <property type="entry name" value="RNase_P_Rpp14"/>
    <property type="match status" value="1"/>
</dbReference>
<dbReference type="GO" id="GO:0033204">
    <property type="term" value="F:ribonuclease P RNA binding"/>
    <property type="evidence" value="ECO:0007669"/>
    <property type="project" value="TreeGrafter"/>
</dbReference>
<evidence type="ECO:0000256" key="1">
    <source>
        <dbReference type="ARBA" id="ARBA00010800"/>
    </source>
</evidence>
<gene>
    <name evidence="3" type="ORF">PV327_000637</name>
</gene>